<dbReference type="EMBL" id="JAUEPU010000013">
    <property type="protein sequence ID" value="KAK0497480.1"/>
    <property type="molecule type" value="Genomic_DNA"/>
</dbReference>
<evidence type="ECO:0000313" key="2">
    <source>
        <dbReference type="EMBL" id="KAK0497480.1"/>
    </source>
</evidence>
<evidence type="ECO:0000313" key="3">
    <source>
        <dbReference type="Proteomes" id="UP001175228"/>
    </source>
</evidence>
<proteinExistence type="predicted"/>
<dbReference type="Proteomes" id="UP001175228">
    <property type="component" value="Unassembled WGS sequence"/>
</dbReference>
<sequence length="311" mass="34528">MTPDCKLSTPEDPIIIEAGVLKGRDVRRPWEQHESSNTPVLRQVHAPLAPTERKTLSEEHADSPTASVEFVPTTIKEAVNGGMAVAKTLMAWDHSIRQNELPTLKCRGLSAREKQPWRSPEHAPTHDFTRSSAPPPPGPTETITRRGSRMTNSPLQTFSNHLIAPGKSRGAQQPEGFLTAHFESVRVSIYRCCDICLVRIHRFVIIWGKPRGVQAVTCAETISRVPQAPLEIAVHRCGLFAWVPAEDGRTSHRLSITGLGADKKEKPPWVSPLFPVVEDYQAFCAPWREEKRVGRLPGHTGRSIFGNIQSC</sequence>
<keyword evidence="3" id="KW-1185">Reference proteome</keyword>
<organism evidence="2 3">
    <name type="scientific">Armillaria luteobubalina</name>
    <dbReference type="NCBI Taxonomy" id="153913"/>
    <lineage>
        <taxon>Eukaryota</taxon>
        <taxon>Fungi</taxon>
        <taxon>Dikarya</taxon>
        <taxon>Basidiomycota</taxon>
        <taxon>Agaricomycotina</taxon>
        <taxon>Agaricomycetes</taxon>
        <taxon>Agaricomycetidae</taxon>
        <taxon>Agaricales</taxon>
        <taxon>Marasmiineae</taxon>
        <taxon>Physalacriaceae</taxon>
        <taxon>Armillaria</taxon>
    </lineage>
</organism>
<reference evidence="2" key="1">
    <citation type="submission" date="2023-06" db="EMBL/GenBank/DDBJ databases">
        <authorList>
            <consortium name="Lawrence Berkeley National Laboratory"/>
            <person name="Ahrendt S."/>
            <person name="Sahu N."/>
            <person name="Indic B."/>
            <person name="Wong-Bajracharya J."/>
            <person name="Merenyi Z."/>
            <person name="Ke H.-M."/>
            <person name="Monk M."/>
            <person name="Kocsube S."/>
            <person name="Drula E."/>
            <person name="Lipzen A."/>
            <person name="Balint B."/>
            <person name="Henrissat B."/>
            <person name="Andreopoulos B."/>
            <person name="Martin F.M."/>
            <person name="Harder C.B."/>
            <person name="Rigling D."/>
            <person name="Ford K.L."/>
            <person name="Foster G.D."/>
            <person name="Pangilinan J."/>
            <person name="Papanicolaou A."/>
            <person name="Barry K."/>
            <person name="LaButti K."/>
            <person name="Viragh M."/>
            <person name="Koriabine M."/>
            <person name="Yan M."/>
            <person name="Riley R."/>
            <person name="Champramary S."/>
            <person name="Plett K.L."/>
            <person name="Tsai I.J."/>
            <person name="Slot J."/>
            <person name="Sipos G."/>
            <person name="Plett J."/>
            <person name="Nagy L.G."/>
            <person name="Grigoriev I.V."/>
        </authorList>
    </citation>
    <scope>NUCLEOTIDE SEQUENCE</scope>
    <source>
        <strain evidence="2">HWK02</strain>
    </source>
</reference>
<comment type="caution">
    <text evidence="2">The sequence shown here is derived from an EMBL/GenBank/DDBJ whole genome shotgun (WGS) entry which is preliminary data.</text>
</comment>
<dbReference type="AlphaFoldDB" id="A0AA39Q8D5"/>
<feature type="compositionally biased region" description="Basic and acidic residues" evidence="1">
    <location>
        <begin position="110"/>
        <end position="129"/>
    </location>
</feature>
<gene>
    <name evidence="2" type="ORF">EDD18DRAFT_1104866</name>
</gene>
<feature type="region of interest" description="Disordered" evidence="1">
    <location>
        <begin position="108"/>
        <end position="154"/>
    </location>
</feature>
<name>A0AA39Q8D5_9AGAR</name>
<evidence type="ECO:0000256" key="1">
    <source>
        <dbReference type="SAM" id="MobiDB-lite"/>
    </source>
</evidence>
<accession>A0AA39Q8D5</accession>
<protein>
    <submittedName>
        <fullName evidence="2">Uncharacterized protein</fullName>
    </submittedName>
</protein>